<dbReference type="InterPro" id="IPR058240">
    <property type="entry name" value="rSAM_sf"/>
</dbReference>
<dbReference type="Pfam" id="PF04055">
    <property type="entry name" value="Radical_SAM"/>
    <property type="match status" value="1"/>
</dbReference>
<evidence type="ECO:0000256" key="2">
    <source>
        <dbReference type="ARBA" id="ARBA00022691"/>
    </source>
</evidence>
<evidence type="ECO:0000256" key="4">
    <source>
        <dbReference type="ARBA" id="ARBA00022842"/>
    </source>
</evidence>
<feature type="binding site" evidence="8">
    <location>
        <position position="49"/>
    </location>
    <ligand>
        <name>[4Fe-4S] cluster</name>
        <dbReference type="ChEBI" id="CHEBI:49883"/>
        <note>4Fe-4S-S-AdoMet</note>
    </ligand>
</feature>
<dbReference type="CDD" id="cd01335">
    <property type="entry name" value="Radical_SAM"/>
    <property type="match status" value="1"/>
</dbReference>
<keyword evidence="7 8" id="KW-0456">Lyase</keyword>
<dbReference type="UniPathway" id="UPA00391"/>
<dbReference type="Gene3D" id="3.20.20.70">
    <property type="entry name" value="Aldolase class I"/>
    <property type="match status" value="1"/>
</dbReference>
<protein>
    <recommendedName>
        <fullName evidence="8">7-carboxy-7-deazaguanine synthase</fullName>
        <shortName evidence="8">CDG synthase</shortName>
        <ecNumber evidence="8">4.3.99.3</ecNumber>
    </recommendedName>
    <alternativeName>
        <fullName evidence="8">Queuosine biosynthesis protein QueE</fullName>
    </alternativeName>
</protein>
<evidence type="ECO:0000256" key="7">
    <source>
        <dbReference type="ARBA" id="ARBA00023239"/>
    </source>
</evidence>
<feature type="binding site" evidence="8">
    <location>
        <position position="53"/>
    </location>
    <ligand>
        <name>[4Fe-4S] cluster</name>
        <dbReference type="ChEBI" id="CHEBI:49883"/>
        <note>4Fe-4S-S-AdoMet</note>
    </ligand>
</feature>
<feature type="binding site" evidence="8">
    <location>
        <begin position="145"/>
        <end position="147"/>
    </location>
    <ligand>
        <name>S-adenosyl-L-methionine</name>
        <dbReference type="ChEBI" id="CHEBI:59789"/>
    </ligand>
</feature>
<gene>
    <name evidence="8" type="primary">queE</name>
    <name evidence="10" type="ORF">ETD85_03270</name>
</gene>
<evidence type="ECO:0000259" key="9">
    <source>
        <dbReference type="PROSITE" id="PS51918"/>
    </source>
</evidence>
<comment type="function">
    <text evidence="8">Catalyzes the complex heterocyclic radical-mediated conversion of 6-carboxy-5,6,7,8-tetrahydropterin (CPH4) to 7-carboxy-7-deazaguanine (CDG), a step common to the biosynthetic pathways of all 7-deazapurine-containing compounds.</text>
</comment>
<keyword evidence="5 8" id="KW-0408">Iron</keyword>
<feature type="binding site" evidence="8">
    <location>
        <begin position="30"/>
        <end position="32"/>
    </location>
    <ligand>
        <name>substrate</name>
    </ligand>
</feature>
<dbReference type="InterPro" id="IPR013785">
    <property type="entry name" value="Aldolase_TIM"/>
</dbReference>
<evidence type="ECO:0000256" key="5">
    <source>
        <dbReference type="ARBA" id="ARBA00023004"/>
    </source>
</evidence>
<dbReference type="InterPro" id="IPR007197">
    <property type="entry name" value="rSAM"/>
</dbReference>
<dbReference type="OrthoDB" id="9782387at2"/>
<keyword evidence="2 8" id="KW-0949">S-adenosyl-L-methionine</keyword>
<evidence type="ECO:0000313" key="10">
    <source>
        <dbReference type="EMBL" id="TMR38851.1"/>
    </source>
</evidence>
<evidence type="ECO:0000256" key="6">
    <source>
        <dbReference type="ARBA" id="ARBA00023014"/>
    </source>
</evidence>
<dbReference type="InterPro" id="IPR024924">
    <property type="entry name" value="7-CO-7-deazaguanine_synth-like"/>
</dbReference>
<dbReference type="GO" id="GO:0051539">
    <property type="term" value="F:4 iron, 4 sulfur cluster binding"/>
    <property type="evidence" value="ECO:0007669"/>
    <property type="project" value="UniProtKB-UniRule"/>
</dbReference>
<comment type="caution">
    <text evidence="8">Lacks conserved residue(s) required for the propagation of feature annotation.</text>
</comment>
<accession>A0A5S4H2B5</accession>
<organism evidence="10 11">
    <name type="scientific">Nonomuraea zeae</name>
    <dbReference type="NCBI Taxonomy" id="1642303"/>
    <lineage>
        <taxon>Bacteria</taxon>
        <taxon>Bacillati</taxon>
        <taxon>Actinomycetota</taxon>
        <taxon>Actinomycetes</taxon>
        <taxon>Streptosporangiales</taxon>
        <taxon>Streptosporangiaceae</taxon>
        <taxon>Nonomuraea</taxon>
    </lineage>
</organism>
<dbReference type="GO" id="GO:0008616">
    <property type="term" value="P:tRNA queuosine(34) biosynthetic process"/>
    <property type="evidence" value="ECO:0007669"/>
    <property type="project" value="UniProtKB-UniRule"/>
</dbReference>
<feature type="binding site" evidence="8">
    <location>
        <begin position="55"/>
        <end position="57"/>
    </location>
    <ligand>
        <name>S-adenosyl-L-methionine</name>
        <dbReference type="ChEBI" id="CHEBI:59789"/>
    </ligand>
</feature>
<reference evidence="10 11" key="1">
    <citation type="submission" date="2019-05" db="EMBL/GenBank/DDBJ databases">
        <title>Draft genome sequence of Nonomuraea zeae DSM 100528.</title>
        <authorList>
            <person name="Saricaoglu S."/>
            <person name="Isik K."/>
        </authorList>
    </citation>
    <scope>NUCLEOTIDE SEQUENCE [LARGE SCALE GENOMIC DNA]</scope>
    <source>
        <strain evidence="10 11">DSM 100528</strain>
    </source>
</reference>
<dbReference type="AlphaFoldDB" id="A0A5S4H2B5"/>
<keyword evidence="8" id="KW-0671">Queuosine biosynthesis</keyword>
<name>A0A5S4H2B5_9ACTN</name>
<dbReference type="GO" id="GO:1904047">
    <property type="term" value="F:S-adenosyl-L-methionine binding"/>
    <property type="evidence" value="ECO:0007669"/>
    <property type="project" value="UniProtKB-UniRule"/>
</dbReference>
<comment type="cofactor">
    <cofactor evidence="8">
        <name>S-adenosyl-L-methionine</name>
        <dbReference type="ChEBI" id="CHEBI:59789"/>
    </cofactor>
    <text evidence="8">Binds 1 S-adenosyl-L-methionine per subunit.</text>
</comment>
<evidence type="ECO:0000313" key="11">
    <source>
        <dbReference type="Proteomes" id="UP000306628"/>
    </source>
</evidence>
<feature type="binding site" evidence="8">
    <location>
        <position position="56"/>
    </location>
    <ligand>
        <name>[4Fe-4S] cluster</name>
        <dbReference type="ChEBI" id="CHEBI:49883"/>
        <note>4Fe-4S-S-AdoMet</note>
    </ligand>
</feature>
<comment type="caution">
    <text evidence="10">The sequence shown here is derived from an EMBL/GenBank/DDBJ whole genome shotgun (WGS) entry which is preliminary data.</text>
</comment>
<comment type="subunit">
    <text evidence="8">Homodimer.</text>
</comment>
<dbReference type="EMBL" id="VCKX01000006">
    <property type="protein sequence ID" value="TMR38851.1"/>
    <property type="molecule type" value="Genomic_DNA"/>
</dbReference>
<dbReference type="EC" id="4.3.99.3" evidence="8"/>
<feature type="binding site" evidence="8">
    <location>
        <position position="98"/>
    </location>
    <ligand>
        <name>S-adenosyl-L-methionine</name>
        <dbReference type="ChEBI" id="CHEBI:59789"/>
    </ligand>
</feature>
<dbReference type="RefSeq" id="WP_138688076.1">
    <property type="nucleotide sequence ID" value="NZ_JBHSAZ010000076.1"/>
</dbReference>
<dbReference type="PIRSF" id="PIRSF000370">
    <property type="entry name" value="QueE"/>
    <property type="match status" value="1"/>
</dbReference>
<keyword evidence="6 8" id="KW-0411">Iron-sulfur</keyword>
<dbReference type="GO" id="GO:0016840">
    <property type="term" value="F:carbon-nitrogen lyase activity"/>
    <property type="evidence" value="ECO:0007669"/>
    <property type="project" value="UniProtKB-UniRule"/>
</dbReference>
<keyword evidence="1 8" id="KW-0004">4Fe-4S</keyword>
<dbReference type="HAMAP" id="MF_00917">
    <property type="entry name" value="QueE"/>
    <property type="match status" value="1"/>
</dbReference>
<dbReference type="Proteomes" id="UP000306628">
    <property type="component" value="Unassembled WGS sequence"/>
</dbReference>
<dbReference type="GO" id="GO:0000287">
    <property type="term" value="F:magnesium ion binding"/>
    <property type="evidence" value="ECO:0007669"/>
    <property type="project" value="UniProtKB-UniRule"/>
</dbReference>
<dbReference type="PROSITE" id="PS51918">
    <property type="entry name" value="RADICAL_SAM"/>
    <property type="match status" value="1"/>
</dbReference>
<keyword evidence="4 8" id="KW-0460">Magnesium</keyword>
<comment type="similarity">
    <text evidence="8">Belongs to the radical SAM superfamily. 7-carboxy-7-deazaguanine synthase family.</text>
</comment>
<evidence type="ECO:0000256" key="1">
    <source>
        <dbReference type="ARBA" id="ARBA00022485"/>
    </source>
</evidence>
<comment type="cofactor">
    <cofactor evidence="8">
        <name>Mg(2+)</name>
        <dbReference type="ChEBI" id="CHEBI:18420"/>
    </cofactor>
</comment>
<dbReference type="SUPFAM" id="SSF102114">
    <property type="entry name" value="Radical SAM enzymes"/>
    <property type="match status" value="1"/>
</dbReference>
<evidence type="ECO:0000256" key="3">
    <source>
        <dbReference type="ARBA" id="ARBA00022723"/>
    </source>
</evidence>
<comment type="catalytic activity">
    <reaction evidence="8">
        <text>6-carboxy-5,6,7,8-tetrahydropterin + H(+) = 7-carboxy-7-carbaguanine + NH4(+)</text>
        <dbReference type="Rhea" id="RHEA:27974"/>
        <dbReference type="ChEBI" id="CHEBI:15378"/>
        <dbReference type="ChEBI" id="CHEBI:28938"/>
        <dbReference type="ChEBI" id="CHEBI:61032"/>
        <dbReference type="ChEBI" id="CHEBI:61036"/>
        <dbReference type="EC" id="4.3.99.3"/>
    </reaction>
</comment>
<feature type="binding site" evidence="8">
    <location>
        <position position="96"/>
    </location>
    <ligand>
        <name>substrate</name>
    </ligand>
</feature>
<comment type="pathway">
    <text evidence="8">Purine metabolism; 7-cyano-7-deazaguanine biosynthesis.</text>
</comment>
<feature type="domain" description="Radical SAM core" evidence="9">
    <location>
        <begin position="36"/>
        <end position="245"/>
    </location>
</feature>
<sequence length="245" mass="26558">MTGTDAVAPVSDAAFRLLIAECFGVSKPTFQGEGRSSGVPALFIRLSRCNLTCDWCDTKYTWDWNQFDPRKESTRRTVADLLAWALASPVELVVITGGEPLIQQLALIPLVQGLLAGGKQVEFETNGTLAPNSALLVDGVRFNVSPKLGNSGVAEDKRIVSSALKAFADSGRATFKFVTRMVAELDEISAIVDRHGLAPVYVMPEGTTAEGLIETTRLLADAVAARRWHFTPRLHVLAFAETRGR</sequence>
<dbReference type="SFLD" id="SFLDS00029">
    <property type="entry name" value="Radical_SAM"/>
    <property type="match status" value="1"/>
</dbReference>
<keyword evidence="11" id="KW-1185">Reference proteome</keyword>
<dbReference type="PANTHER" id="PTHR42836">
    <property type="entry name" value="7-CARBOXY-7-DEAZAGUANINE SYNTHASE"/>
    <property type="match status" value="1"/>
</dbReference>
<proteinExistence type="inferred from homology"/>
<evidence type="ECO:0000256" key="8">
    <source>
        <dbReference type="HAMAP-Rule" id="MF_00917"/>
    </source>
</evidence>
<feature type="binding site" evidence="8">
    <location>
        <position position="58"/>
    </location>
    <ligand>
        <name>Mg(2+)</name>
        <dbReference type="ChEBI" id="CHEBI:18420"/>
    </ligand>
</feature>
<comment type="cofactor">
    <cofactor evidence="8">
        <name>[4Fe-4S] cluster</name>
        <dbReference type="ChEBI" id="CHEBI:49883"/>
    </cofactor>
    <text evidence="8">Binds 1 [4Fe-4S] cluster. The cluster is coordinated with 3 cysteines and an exchangeable S-adenosyl-L-methionine.</text>
</comment>
<feature type="binding site" evidence="8">
    <location>
        <position position="45"/>
    </location>
    <ligand>
        <name>substrate</name>
    </ligand>
</feature>
<dbReference type="PANTHER" id="PTHR42836:SF1">
    <property type="entry name" value="7-CARBOXY-7-DEAZAGUANINE SYNTHASE"/>
    <property type="match status" value="1"/>
</dbReference>
<keyword evidence="3 8" id="KW-0479">Metal-binding</keyword>